<dbReference type="GO" id="GO:0009279">
    <property type="term" value="C:cell outer membrane"/>
    <property type="evidence" value="ECO:0007669"/>
    <property type="project" value="UniProtKB-SubCell"/>
</dbReference>
<keyword evidence="3 10" id="KW-1134">Transmembrane beta strand</keyword>
<keyword evidence="2 10" id="KW-0813">Transport</keyword>
<keyword evidence="4 10" id="KW-0812">Transmembrane</keyword>
<dbReference type="InterPro" id="IPR036942">
    <property type="entry name" value="Beta-barrel_TonB_sf"/>
</dbReference>
<evidence type="ECO:0000256" key="1">
    <source>
        <dbReference type="ARBA" id="ARBA00004571"/>
    </source>
</evidence>
<keyword evidence="5" id="KW-0732">Signal</keyword>
<evidence type="ECO:0000313" key="15">
    <source>
        <dbReference type="Proteomes" id="UP000244956"/>
    </source>
</evidence>
<evidence type="ECO:0000256" key="10">
    <source>
        <dbReference type="PROSITE-ProRule" id="PRU01360"/>
    </source>
</evidence>
<reference evidence="14 15" key="1">
    <citation type="submission" date="2018-05" db="EMBL/GenBank/DDBJ databases">
        <title>Marinilabilia rubrum sp. nov., isolated from saltern sediment.</title>
        <authorList>
            <person name="Zhang R."/>
        </authorList>
    </citation>
    <scope>NUCLEOTIDE SEQUENCE [LARGE SCALE GENOMIC DNA]</scope>
    <source>
        <strain evidence="14 15">WTE16</strain>
    </source>
</reference>
<dbReference type="PROSITE" id="PS52016">
    <property type="entry name" value="TONB_DEPENDENT_REC_3"/>
    <property type="match status" value="1"/>
</dbReference>
<evidence type="ECO:0000313" key="14">
    <source>
        <dbReference type="EMBL" id="PWE00764.1"/>
    </source>
</evidence>
<evidence type="ECO:0000256" key="11">
    <source>
        <dbReference type="RuleBase" id="RU003357"/>
    </source>
</evidence>
<dbReference type="InterPro" id="IPR000531">
    <property type="entry name" value="Beta-barrel_TonB"/>
</dbReference>
<sequence>MLPVFIQFKFAQFNFRKGSLMQEMKSAWIGCMKKLFAALLFGLLVAGTQAQNSGAGIEGIVTDTQNQPLPFVSVVIAESLNGSATGVDGRFVIDDVQPGKHILQIKNLGYKDNEVIVDVIEGKTSEVKIVLQESSVDLQEVVVAGKSKVRQAKEMAYAINSVNVESLHNSNQDLNLVLSKTTGLIVREEGGLGSGFDFAINGLSGNQVKFFVDGIPLVSAGTSLTFNNIPVNLIDRAEVYKGVVPVHLGSDALGGAVNIITKESIRNFIDASYSFGSFNTHRVALNANYYNQSNGLTFNARGFYNYSDNDYKVEVQVVDPESGTYGEPQDLPRFHDAYESRMIQVEGGFRQRNWTDLFLVGATLSDNHNEIQHGVSMDRPYGEVFREDEVLSPFLKYKKDDLFIDGLDVKSYLSYTDGQFLVADTSSRRYNWRGEYQLNNDENIGEASWQKTLFRFNDKTLIGNAGIRYQFKTTQHIDFNYTLSLVNRKGSDPISRYETAFSQPNKLNKSIYGLSYTGKFFNEKLRTTLFAKFYDFHSHMIDVDWSGERTNYSSDYNNTGYGAAVTWFFSETAQLKTSVEKAYRLPEGYEMFGDGLNLLSNPALEPEKSLNANFGINWSYREGIHLLETEANLFYRDAKDFIRNQAEGATSRYVNQRDVLSSGVEAQIRYTWMRNYFISINGTFQNILNNTEFEGQRKSNVYLDRIPNIPYLFGNLALGAEFFSVLCDHDRISGQLNSRFVEEYFLKWPSQGDPERKYVIPRQISHNAEMTYSLHDGKYNVAFEVRNLLDGKLYDHFRLQKPGRSFYVKLRCYISK</sequence>
<name>A0A2U2BCG3_9BACT</name>
<feature type="domain" description="TonB-dependent receptor-like beta-barrel" evidence="12">
    <location>
        <begin position="286"/>
        <end position="788"/>
    </location>
</feature>
<evidence type="ECO:0000256" key="7">
    <source>
        <dbReference type="ARBA" id="ARBA00023136"/>
    </source>
</evidence>
<dbReference type="Proteomes" id="UP000244956">
    <property type="component" value="Unassembled WGS sequence"/>
</dbReference>
<accession>A0A2U2BCG3</accession>
<feature type="domain" description="TonB-dependent receptor plug" evidence="13">
    <location>
        <begin position="153"/>
        <end position="256"/>
    </location>
</feature>
<dbReference type="InterPro" id="IPR037066">
    <property type="entry name" value="Plug_dom_sf"/>
</dbReference>
<proteinExistence type="inferred from homology"/>
<organism evidence="14 15">
    <name type="scientific">Marinilabilia rubra</name>
    <dbReference type="NCBI Taxonomy" id="2162893"/>
    <lineage>
        <taxon>Bacteria</taxon>
        <taxon>Pseudomonadati</taxon>
        <taxon>Bacteroidota</taxon>
        <taxon>Bacteroidia</taxon>
        <taxon>Marinilabiliales</taxon>
        <taxon>Marinilabiliaceae</taxon>
        <taxon>Marinilabilia</taxon>
    </lineage>
</organism>
<dbReference type="Gene3D" id="2.40.170.20">
    <property type="entry name" value="TonB-dependent receptor, beta-barrel domain"/>
    <property type="match status" value="1"/>
</dbReference>
<dbReference type="InterPro" id="IPR039426">
    <property type="entry name" value="TonB-dep_rcpt-like"/>
</dbReference>
<evidence type="ECO:0000256" key="3">
    <source>
        <dbReference type="ARBA" id="ARBA00022452"/>
    </source>
</evidence>
<evidence type="ECO:0000256" key="9">
    <source>
        <dbReference type="ARBA" id="ARBA00023237"/>
    </source>
</evidence>
<keyword evidence="8" id="KW-0675">Receptor</keyword>
<evidence type="ECO:0000256" key="6">
    <source>
        <dbReference type="ARBA" id="ARBA00023077"/>
    </source>
</evidence>
<dbReference type="PANTHER" id="PTHR30069">
    <property type="entry name" value="TONB-DEPENDENT OUTER MEMBRANE RECEPTOR"/>
    <property type="match status" value="1"/>
</dbReference>
<keyword evidence="15" id="KW-1185">Reference proteome</keyword>
<evidence type="ECO:0000256" key="5">
    <source>
        <dbReference type="ARBA" id="ARBA00022729"/>
    </source>
</evidence>
<dbReference type="InterPro" id="IPR012910">
    <property type="entry name" value="Plug_dom"/>
</dbReference>
<dbReference type="GO" id="GO:0015344">
    <property type="term" value="F:siderophore uptake transmembrane transporter activity"/>
    <property type="evidence" value="ECO:0007669"/>
    <property type="project" value="TreeGrafter"/>
</dbReference>
<comment type="caution">
    <text evidence="14">The sequence shown here is derived from an EMBL/GenBank/DDBJ whole genome shotgun (WGS) entry which is preliminary data.</text>
</comment>
<dbReference type="SUPFAM" id="SSF49464">
    <property type="entry name" value="Carboxypeptidase regulatory domain-like"/>
    <property type="match status" value="1"/>
</dbReference>
<dbReference type="GO" id="GO:0044718">
    <property type="term" value="P:siderophore transmembrane transport"/>
    <property type="evidence" value="ECO:0007669"/>
    <property type="project" value="TreeGrafter"/>
</dbReference>
<protein>
    <recommendedName>
        <fullName evidence="16">TonB-dependent receptor</fullName>
    </recommendedName>
</protein>
<evidence type="ECO:0000259" key="12">
    <source>
        <dbReference type="Pfam" id="PF00593"/>
    </source>
</evidence>
<dbReference type="Gene3D" id="2.60.40.1120">
    <property type="entry name" value="Carboxypeptidase-like, regulatory domain"/>
    <property type="match status" value="1"/>
</dbReference>
<dbReference type="InterPro" id="IPR008969">
    <property type="entry name" value="CarboxyPept-like_regulatory"/>
</dbReference>
<dbReference type="EMBL" id="QEWP01000002">
    <property type="protein sequence ID" value="PWE00764.1"/>
    <property type="molecule type" value="Genomic_DNA"/>
</dbReference>
<dbReference type="AlphaFoldDB" id="A0A2U2BCG3"/>
<evidence type="ECO:0000256" key="4">
    <source>
        <dbReference type="ARBA" id="ARBA00022692"/>
    </source>
</evidence>
<dbReference type="Pfam" id="PF07715">
    <property type="entry name" value="Plug"/>
    <property type="match status" value="1"/>
</dbReference>
<evidence type="ECO:0008006" key="16">
    <source>
        <dbReference type="Google" id="ProtNLM"/>
    </source>
</evidence>
<keyword evidence="9 10" id="KW-0998">Cell outer membrane</keyword>
<dbReference type="Pfam" id="PF00593">
    <property type="entry name" value="TonB_dep_Rec_b-barrel"/>
    <property type="match status" value="1"/>
</dbReference>
<evidence type="ECO:0000256" key="8">
    <source>
        <dbReference type="ARBA" id="ARBA00023170"/>
    </source>
</evidence>
<keyword evidence="6 11" id="KW-0798">TonB box</keyword>
<dbReference type="Gene3D" id="2.170.130.10">
    <property type="entry name" value="TonB-dependent receptor, plug domain"/>
    <property type="match status" value="1"/>
</dbReference>
<dbReference type="PANTHER" id="PTHR30069:SF29">
    <property type="entry name" value="HEMOGLOBIN AND HEMOGLOBIN-HAPTOGLOBIN-BINDING PROTEIN 1-RELATED"/>
    <property type="match status" value="1"/>
</dbReference>
<dbReference type="SUPFAM" id="SSF56935">
    <property type="entry name" value="Porins"/>
    <property type="match status" value="1"/>
</dbReference>
<keyword evidence="7 10" id="KW-0472">Membrane</keyword>
<evidence type="ECO:0000256" key="2">
    <source>
        <dbReference type="ARBA" id="ARBA00022448"/>
    </source>
</evidence>
<comment type="subcellular location">
    <subcellularLocation>
        <location evidence="1 10">Cell outer membrane</location>
        <topology evidence="1 10">Multi-pass membrane protein</topology>
    </subcellularLocation>
</comment>
<dbReference type="Pfam" id="PF13715">
    <property type="entry name" value="CarbopepD_reg_2"/>
    <property type="match status" value="1"/>
</dbReference>
<comment type="similarity">
    <text evidence="10 11">Belongs to the TonB-dependent receptor family.</text>
</comment>
<gene>
    <name evidence="14" type="ORF">DDZ16_04000</name>
</gene>
<evidence type="ECO:0000259" key="13">
    <source>
        <dbReference type="Pfam" id="PF07715"/>
    </source>
</evidence>